<name>V7BMN5_PHAVU</name>
<dbReference type="Gramene" id="ESW17846">
    <property type="protein sequence ID" value="ESW17846"/>
    <property type="gene ID" value="PHAVU_007G2737001g"/>
</dbReference>
<keyword evidence="2" id="KW-1185">Reference proteome</keyword>
<sequence length="34" mass="4198">MPSWQVEASYQASWETSQSEGCFWFDERKKRRKK</sequence>
<evidence type="ECO:0000313" key="1">
    <source>
        <dbReference type="EMBL" id="ESW17846.1"/>
    </source>
</evidence>
<dbReference type="AlphaFoldDB" id="V7BMN5"/>
<evidence type="ECO:0000313" key="2">
    <source>
        <dbReference type="Proteomes" id="UP000000226"/>
    </source>
</evidence>
<dbReference type="EMBL" id="CM002294">
    <property type="protein sequence ID" value="ESW17846.1"/>
    <property type="molecule type" value="Genomic_DNA"/>
</dbReference>
<feature type="non-terminal residue" evidence="1">
    <location>
        <position position="34"/>
    </location>
</feature>
<reference evidence="2" key="1">
    <citation type="journal article" date="2014" name="Nat. Genet.">
        <title>A reference genome for common bean and genome-wide analysis of dual domestications.</title>
        <authorList>
            <person name="Schmutz J."/>
            <person name="McClean P.E."/>
            <person name="Mamidi S."/>
            <person name="Wu G.A."/>
            <person name="Cannon S.B."/>
            <person name="Grimwood J."/>
            <person name="Jenkins J."/>
            <person name="Shu S."/>
            <person name="Song Q."/>
            <person name="Chavarro C."/>
            <person name="Torres-Torres M."/>
            <person name="Geffroy V."/>
            <person name="Moghaddam S.M."/>
            <person name="Gao D."/>
            <person name="Abernathy B."/>
            <person name="Barry K."/>
            <person name="Blair M."/>
            <person name="Brick M.A."/>
            <person name="Chovatia M."/>
            <person name="Gepts P."/>
            <person name="Goodstein D.M."/>
            <person name="Gonzales M."/>
            <person name="Hellsten U."/>
            <person name="Hyten D.L."/>
            <person name="Jia G."/>
            <person name="Kelly J.D."/>
            <person name="Kudrna D."/>
            <person name="Lee R."/>
            <person name="Richard M.M."/>
            <person name="Miklas P.N."/>
            <person name="Osorno J.M."/>
            <person name="Rodrigues J."/>
            <person name="Thareau V."/>
            <person name="Urrea C.A."/>
            <person name="Wang M."/>
            <person name="Yu Y."/>
            <person name="Zhang M."/>
            <person name="Wing R.A."/>
            <person name="Cregan P.B."/>
            <person name="Rokhsar D.S."/>
            <person name="Jackson S.A."/>
        </authorList>
    </citation>
    <scope>NUCLEOTIDE SEQUENCE [LARGE SCALE GENOMIC DNA]</scope>
    <source>
        <strain evidence="2">cv. G19833</strain>
    </source>
</reference>
<dbReference type="Proteomes" id="UP000000226">
    <property type="component" value="Chromosome 7"/>
</dbReference>
<accession>V7BMN5</accession>
<proteinExistence type="predicted"/>
<gene>
    <name evidence="1" type="ORF">PHAVU_007G2737001g</name>
</gene>
<protein>
    <submittedName>
        <fullName evidence="1">Uncharacterized protein</fullName>
    </submittedName>
</protein>
<organism evidence="1 2">
    <name type="scientific">Phaseolus vulgaris</name>
    <name type="common">Kidney bean</name>
    <name type="synonym">French bean</name>
    <dbReference type="NCBI Taxonomy" id="3885"/>
    <lineage>
        <taxon>Eukaryota</taxon>
        <taxon>Viridiplantae</taxon>
        <taxon>Streptophyta</taxon>
        <taxon>Embryophyta</taxon>
        <taxon>Tracheophyta</taxon>
        <taxon>Spermatophyta</taxon>
        <taxon>Magnoliopsida</taxon>
        <taxon>eudicotyledons</taxon>
        <taxon>Gunneridae</taxon>
        <taxon>Pentapetalae</taxon>
        <taxon>rosids</taxon>
        <taxon>fabids</taxon>
        <taxon>Fabales</taxon>
        <taxon>Fabaceae</taxon>
        <taxon>Papilionoideae</taxon>
        <taxon>50 kb inversion clade</taxon>
        <taxon>NPAAA clade</taxon>
        <taxon>indigoferoid/millettioid clade</taxon>
        <taxon>Phaseoleae</taxon>
        <taxon>Phaseolus</taxon>
    </lineage>
</organism>